<dbReference type="Pfam" id="PF00107">
    <property type="entry name" value="ADH_zinc_N"/>
    <property type="match status" value="1"/>
</dbReference>
<protein>
    <submittedName>
        <fullName evidence="9">Chaperonin 10-like protein</fullName>
    </submittedName>
</protein>
<evidence type="ECO:0000256" key="3">
    <source>
        <dbReference type="ARBA" id="ARBA00022723"/>
    </source>
</evidence>
<keyword evidence="4 7" id="KW-0862">Zinc</keyword>
<dbReference type="Gene3D" id="3.40.50.720">
    <property type="entry name" value="NAD(P)-binding Rossmann-like Domain"/>
    <property type="match status" value="1"/>
</dbReference>
<comment type="similarity">
    <text evidence="2 7">Belongs to the zinc-containing alcohol dehydrogenase family.</text>
</comment>
<evidence type="ECO:0000256" key="2">
    <source>
        <dbReference type="ARBA" id="ARBA00008072"/>
    </source>
</evidence>
<dbReference type="Gene3D" id="3.90.180.10">
    <property type="entry name" value="Medium-chain alcohol dehydrogenases, catalytic domain"/>
    <property type="match status" value="1"/>
</dbReference>
<evidence type="ECO:0000259" key="8">
    <source>
        <dbReference type="SMART" id="SM00829"/>
    </source>
</evidence>
<dbReference type="Proteomes" id="UP001172101">
    <property type="component" value="Unassembled WGS sequence"/>
</dbReference>
<comment type="caution">
    <text evidence="9">The sequence shown here is derived from an EMBL/GenBank/DDBJ whole genome shotgun (WGS) entry which is preliminary data.</text>
</comment>
<evidence type="ECO:0000313" key="10">
    <source>
        <dbReference type="Proteomes" id="UP001172101"/>
    </source>
</evidence>
<dbReference type="InterPro" id="IPR036291">
    <property type="entry name" value="NAD(P)-bd_dom_sf"/>
</dbReference>
<accession>A0AA40BIF1</accession>
<name>A0AA40BIF1_9PEZI</name>
<evidence type="ECO:0000256" key="4">
    <source>
        <dbReference type="ARBA" id="ARBA00022833"/>
    </source>
</evidence>
<reference evidence="9" key="1">
    <citation type="submission" date="2023-06" db="EMBL/GenBank/DDBJ databases">
        <title>Genome-scale phylogeny and comparative genomics of the fungal order Sordariales.</title>
        <authorList>
            <consortium name="Lawrence Berkeley National Laboratory"/>
            <person name="Hensen N."/>
            <person name="Bonometti L."/>
            <person name="Westerberg I."/>
            <person name="Brannstrom I.O."/>
            <person name="Guillou S."/>
            <person name="Cros-Aarteil S."/>
            <person name="Calhoun S."/>
            <person name="Haridas S."/>
            <person name="Kuo A."/>
            <person name="Mondo S."/>
            <person name="Pangilinan J."/>
            <person name="Riley R."/>
            <person name="LaButti K."/>
            <person name="Andreopoulos B."/>
            <person name="Lipzen A."/>
            <person name="Chen C."/>
            <person name="Yanf M."/>
            <person name="Daum C."/>
            <person name="Ng V."/>
            <person name="Clum A."/>
            <person name="Steindorff A."/>
            <person name="Ohm R."/>
            <person name="Martin F."/>
            <person name="Silar P."/>
            <person name="Natvig D."/>
            <person name="Lalanne C."/>
            <person name="Gautier V."/>
            <person name="Ament-velasquez S.L."/>
            <person name="Kruys A."/>
            <person name="Hutchinson M.I."/>
            <person name="Powell A.J."/>
            <person name="Barry K."/>
            <person name="Miller A.N."/>
            <person name="Grigoriev I.V."/>
            <person name="Debuchy R."/>
            <person name="Gladieux P."/>
            <person name="Thoren M.H."/>
            <person name="Johannesson H."/>
        </authorList>
    </citation>
    <scope>NUCLEOTIDE SEQUENCE</scope>
    <source>
        <strain evidence="9">SMH2392-1A</strain>
    </source>
</reference>
<sequence>MSSLPKTYKAAVLKAHGADLELQDLPLVLPTKGQILVKVLACGICHSDAWLQESAPVTFPAVPGHEIVGDVVAIGEDVTLFKEGDRVGSGWHGGHDGTCRTCQRGHFQNCESQAVNGLNKSGGYAEYVILRAEAAARVPRDMDVATVAPLFCAGVTVFNAIRKMHVEQGTLVAVQGLGGLGHLAVQFCRTMGYKTIAVSRGTDKRDFAFELGAHGYIDTNLEDPAAALQKLGGAAMIVSTAPHGPSMTKLLPGLQPYGKLVVLAPVGNVEFDTTAIAVQGLQVVGWPSGIALDCEETLDFVKTHGVKCMVQTFPLADFHNAFEGMKAGTPRFRNVLVM</sequence>
<dbReference type="GO" id="GO:0004022">
    <property type="term" value="F:alcohol dehydrogenase (NAD+) activity"/>
    <property type="evidence" value="ECO:0007669"/>
    <property type="project" value="TreeGrafter"/>
</dbReference>
<evidence type="ECO:0000313" key="9">
    <source>
        <dbReference type="EMBL" id="KAK0734648.1"/>
    </source>
</evidence>
<dbReference type="GO" id="GO:0008270">
    <property type="term" value="F:zinc ion binding"/>
    <property type="evidence" value="ECO:0007669"/>
    <property type="project" value="InterPro"/>
</dbReference>
<comment type="cofactor">
    <cofactor evidence="1 7">
        <name>Zn(2+)</name>
        <dbReference type="ChEBI" id="CHEBI:29105"/>
    </cofactor>
</comment>
<dbReference type="GeneID" id="85319876"/>
<dbReference type="InterPro" id="IPR020843">
    <property type="entry name" value="ER"/>
</dbReference>
<gene>
    <name evidence="9" type="ORF">B0T26DRAFT_634229</name>
</gene>
<evidence type="ECO:0000256" key="7">
    <source>
        <dbReference type="RuleBase" id="RU361277"/>
    </source>
</evidence>
<dbReference type="SUPFAM" id="SSF51735">
    <property type="entry name" value="NAD(P)-binding Rossmann-fold domains"/>
    <property type="match status" value="1"/>
</dbReference>
<dbReference type="SMART" id="SM00829">
    <property type="entry name" value="PKS_ER"/>
    <property type="match status" value="1"/>
</dbReference>
<dbReference type="PANTHER" id="PTHR42940">
    <property type="entry name" value="ALCOHOL DEHYDROGENASE 1-RELATED"/>
    <property type="match status" value="1"/>
</dbReference>
<dbReference type="PROSITE" id="PS00059">
    <property type="entry name" value="ADH_ZINC"/>
    <property type="match status" value="1"/>
</dbReference>
<dbReference type="RefSeq" id="XP_060303525.1">
    <property type="nucleotide sequence ID" value="XM_060436606.1"/>
</dbReference>
<dbReference type="PANTHER" id="PTHR42940:SF7">
    <property type="entry name" value="ALCOHOL DEHYDROGENASE-LIKE N-TERMINAL DOMAIN-CONTAINING PROTEIN"/>
    <property type="match status" value="1"/>
</dbReference>
<dbReference type="SUPFAM" id="SSF50129">
    <property type="entry name" value="GroES-like"/>
    <property type="match status" value="1"/>
</dbReference>
<organism evidence="9 10">
    <name type="scientific">Lasiosphaeria miniovina</name>
    <dbReference type="NCBI Taxonomy" id="1954250"/>
    <lineage>
        <taxon>Eukaryota</taxon>
        <taxon>Fungi</taxon>
        <taxon>Dikarya</taxon>
        <taxon>Ascomycota</taxon>
        <taxon>Pezizomycotina</taxon>
        <taxon>Sordariomycetes</taxon>
        <taxon>Sordariomycetidae</taxon>
        <taxon>Sordariales</taxon>
        <taxon>Lasiosphaeriaceae</taxon>
        <taxon>Lasiosphaeria</taxon>
    </lineage>
</organism>
<dbReference type="InterPro" id="IPR002328">
    <property type="entry name" value="ADH_Zn_CS"/>
</dbReference>
<dbReference type="InterPro" id="IPR013149">
    <property type="entry name" value="ADH-like_C"/>
</dbReference>
<dbReference type="FunFam" id="3.40.50.720:FF:000039">
    <property type="entry name" value="Alcohol dehydrogenase AdhP"/>
    <property type="match status" value="1"/>
</dbReference>
<evidence type="ECO:0000256" key="6">
    <source>
        <dbReference type="ARBA" id="ARBA00023027"/>
    </source>
</evidence>
<proteinExistence type="inferred from homology"/>
<evidence type="ECO:0000256" key="5">
    <source>
        <dbReference type="ARBA" id="ARBA00023002"/>
    </source>
</evidence>
<dbReference type="AlphaFoldDB" id="A0AA40BIF1"/>
<dbReference type="GO" id="GO:0005737">
    <property type="term" value="C:cytoplasm"/>
    <property type="evidence" value="ECO:0007669"/>
    <property type="project" value="TreeGrafter"/>
</dbReference>
<dbReference type="InterPro" id="IPR013154">
    <property type="entry name" value="ADH-like_N"/>
</dbReference>
<keyword evidence="5" id="KW-0560">Oxidoreductase</keyword>
<keyword evidence="10" id="KW-1185">Reference proteome</keyword>
<keyword evidence="6" id="KW-0520">NAD</keyword>
<dbReference type="Pfam" id="PF08240">
    <property type="entry name" value="ADH_N"/>
    <property type="match status" value="1"/>
</dbReference>
<dbReference type="InterPro" id="IPR011032">
    <property type="entry name" value="GroES-like_sf"/>
</dbReference>
<evidence type="ECO:0000256" key="1">
    <source>
        <dbReference type="ARBA" id="ARBA00001947"/>
    </source>
</evidence>
<feature type="domain" description="Enoyl reductase (ER)" evidence="8">
    <location>
        <begin position="17"/>
        <end position="336"/>
    </location>
</feature>
<keyword evidence="3 7" id="KW-0479">Metal-binding</keyword>
<dbReference type="EMBL" id="JAUIRO010000001">
    <property type="protein sequence ID" value="KAK0734648.1"/>
    <property type="molecule type" value="Genomic_DNA"/>
</dbReference>